<gene>
    <name evidence="2" type="ORF">QWZ12_12280</name>
</gene>
<proteinExistence type="predicted"/>
<organism evidence="2 3">
    <name type="scientific">Methylobacterium adhaesivum</name>
    <dbReference type="NCBI Taxonomy" id="333297"/>
    <lineage>
        <taxon>Bacteria</taxon>
        <taxon>Pseudomonadati</taxon>
        <taxon>Pseudomonadota</taxon>
        <taxon>Alphaproteobacteria</taxon>
        <taxon>Hyphomicrobiales</taxon>
        <taxon>Methylobacteriaceae</taxon>
        <taxon>Methylobacterium</taxon>
    </lineage>
</organism>
<comment type="caution">
    <text evidence="2">The sequence shown here is derived from an EMBL/GenBank/DDBJ whole genome shotgun (WGS) entry which is preliminary data.</text>
</comment>
<protein>
    <submittedName>
        <fullName evidence="2">Uncharacterized protein</fullName>
    </submittedName>
</protein>
<evidence type="ECO:0000313" key="3">
    <source>
        <dbReference type="Proteomes" id="UP001224644"/>
    </source>
</evidence>
<dbReference type="RefSeq" id="WP_238227928.1">
    <property type="nucleotide sequence ID" value="NZ_BPQD01000039.1"/>
</dbReference>
<keyword evidence="3" id="KW-1185">Reference proteome</keyword>
<accession>A0ABT8BJ06</accession>
<evidence type="ECO:0000256" key="1">
    <source>
        <dbReference type="SAM" id="SignalP"/>
    </source>
</evidence>
<name>A0ABT8BJ06_9HYPH</name>
<evidence type="ECO:0000313" key="2">
    <source>
        <dbReference type="EMBL" id="MDN3591386.1"/>
    </source>
</evidence>
<dbReference type="Proteomes" id="UP001224644">
    <property type="component" value="Unassembled WGS sequence"/>
</dbReference>
<feature type="chain" id="PRO_5046469981" evidence="1">
    <location>
        <begin position="28"/>
        <end position="135"/>
    </location>
</feature>
<feature type="signal peptide" evidence="1">
    <location>
        <begin position="1"/>
        <end position="27"/>
    </location>
</feature>
<reference evidence="3" key="1">
    <citation type="journal article" date="2019" name="Int. J. Syst. Evol. Microbiol.">
        <title>The Global Catalogue of Microorganisms (GCM) 10K type strain sequencing project: providing services to taxonomists for standard genome sequencing and annotation.</title>
        <authorList>
            <consortium name="The Broad Institute Genomics Platform"/>
            <consortium name="The Broad Institute Genome Sequencing Center for Infectious Disease"/>
            <person name="Wu L."/>
            <person name="Ma J."/>
        </authorList>
    </citation>
    <scope>NUCLEOTIDE SEQUENCE [LARGE SCALE GENOMIC DNA]</scope>
    <source>
        <strain evidence="3">CECT 7069</strain>
    </source>
</reference>
<sequence length="135" mass="13658">MRNRPLTHRPAAALVAAALLAGTVAQAQTVVDDSAAALPAGTAPAVIGLLGRGLKAPETARYGRLRMGRAGAVCGEVDTTNRMGQHVGPRGFVADLGAGFAAIVPDGAELRNPTGTAHYAAMQRTLALFSANCAV</sequence>
<dbReference type="EMBL" id="JAUFPX010000009">
    <property type="protein sequence ID" value="MDN3591386.1"/>
    <property type="molecule type" value="Genomic_DNA"/>
</dbReference>
<keyword evidence="1" id="KW-0732">Signal</keyword>